<gene>
    <name evidence="3" type="ORF">AFUS01_LOCUS21217</name>
</gene>
<dbReference type="InterPro" id="IPR004875">
    <property type="entry name" value="DDE_SF_endonuclease_dom"/>
</dbReference>
<feature type="region of interest" description="Disordered" evidence="1">
    <location>
        <begin position="190"/>
        <end position="282"/>
    </location>
</feature>
<protein>
    <recommendedName>
        <fullName evidence="2">DDE-1 domain-containing protein</fullName>
    </recommendedName>
</protein>
<keyword evidence="4" id="KW-1185">Reference proteome</keyword>
<reference evidence="3" key="1">
    <citation type="submission" date="2021-06" db="EMBL/GenBank/DDBJ databases">
        <authorList>
            <person name="Hodson N. C."/>
            <person name="Mongue J. A."/>
            <person name="Jaron S. K."/>
        </authorList>
    </citation>
    <scope>NUCLEOTIDE SEQUENCE</scope>
</reference>
<dbReference type="GO" id="GO:0005634">
    <property type="term" value="C:nucleus"/>
    <property type="evidence" value="ECO:0007669"/>
    <property type="project" value="TreeGrafter"/>
</dbReference>
<dbReference type="OrthoDB" id="8033046at2759"/>
<evidence type="ECO:0000256" key="1">
    <source>
        <dbReference type="SAM" id="MobiDB-lite"/>
    </source>
</evidence>
<proteinExistence type="predicted"/>
<dbReference type="Pfam" id="PF03184">
    <property type="entry name" value="DDE_1"/>
    <property type="match status" value="1"/>
</dbReference>
<dbReference type="Proteomes" id="UP000708208">
    <property type="component" value="Unassembled WGS sequence"/>
</dbReference>
<dbReference type="PANTHER" id="PTHR19303">
    <property type="entry name" value="TRANSPOSON"/>
    <property type="match status" value="1"/>
</dbReference>
<feature type="compositionally biased region" description="Polar residues" evidence="1">
    <location>
        <begin position="245"/>
        <end position="260"/>
    </location>
</feature>
<dbReference type="EMBL" id="CAJVCH010236293">
    <property type="protein sequence ID" value="CAG7732722.1"/>
    <property type="molecule type" value="Genomic_DNA"/>
</dbReference>
<evidence type="ECO:0000313" key="3">
    <source>
        <dbReference type="EMBL" id="CAG7732722.1"/>
    </source>
</evidence>
<comment type="caution">
    <text evidence="3">The sequence shown here is derived from an EMBL/GenBank/DDBJ whole genome shotgun (WGS) entry which is preliminary data.</text>
</comment>
<dbReference type="InterPro" id="IPR050863">
    <property type="entry name" value="CenT-Element_Derived"/>
</dbReference>
<evidence type="ECO:0000259" key="2">
    <source>
        <dbReference type="Pfam" id="PF03184"/>
    </source>
</evidence>
<evidence type="ECO:0000313" key="4">
    <source>
        <dbReference type="Proteomes" id="UP000708208"/>
    </source>
</evidence>
<feature type="domain" description="DDE-1" evidence="2">
    <location>
        <begin position="11"/>
        <end position="144"/>
    </location>
</feature>
<sequence length="282" mass="31436">MMPAERGALCTITCCVNASGNYIPPMFTFPRYAGRVESDDVPEGSIYTRTARGWSTTESFTLWLKHFRRHAASSNQIPVLLIIDNHSSHISYEVVRYCRVSNIELLTLPPHSTHKMQPLDIGLYSALKQKYNQQLVRWLSQHMMTKPTIIQIPEIIAPAYRETAKRSTAVNSFRATGIWEIDPESGNGWPNRHVYDNMFDSSEDSSSESDSSSNSDPDDSHNLGAGFVQNDFSEDVYQAEPNVPGPSTTSQTQYSVMSSVRHTDAAGDQPSTLSSVRHTDAA</sequence>
<feature type="non-terminal residue" evidence="3">
    <location>
        <position position="1"/>
    </location>
</feature>
<dbReference type="AlphaFoldDB" id="A0A8J2PAU4"/>
<organism evidence="3 4">
    <name type="scientific">Allacma fusca</name>
    <dbReference type="NCBI Taxonomy" id="39272"/>
    <lineage>
        <taxon>Eukaryota</taxon>
        <taxon>Metazoa</taxon>
        <taxon>Ecdysozoa</taxon>
        <taxon>Arthropoda</taxon>
        <taxon>Hexapoda</taxon>
        <taxon>Collembola</taxon>
        <taxon>Symphypleona</taxon>
        <taxon>Sminthuridae</taxon>
        <taxon>Allacma</taxon>
    </lineage>
</organism>
<accession>A0A8J2PAU4</accession>
<dbReference type="PANTHER" id="PTHR19303:SF74">
    <property type="entry name" value="POGO TRANSPOSABLE ELEMENT WITH KRAB DOMAIN"/>
    <property type="match status" value="1"/>
</dbReference>
<dbReference type="GO" id="GO:0003677">
    <property type="term" value="F:DNA binding"/>
    <property type="evidence" value="ECO:0007669"/>
    <property type="project" value="TreeGrafter"/>
</dbReference>
<name>A0A8J2PAU4_9HEXA</name>